<evidence type="ECO:0000313" key="2">
    <source>
        <dbReference type="EMBL" id="RPD58755.1"/>
    </source>
</evidence>
<sequence length="116" mass="12747">MLYSILGAPALLSHYMLSCLALQSKARAGHSSAVTCVARTTSLALYGRVGQSRASCVADGNSFSSFKLLSSTTTTTTTIIIIITYLCYKYEHSRTVWTGRLASTYYYYRRNPSLPP</sequence>
<evidence type="ECO:0000256" key="1">
    <source>
        <dbReference type="SAM" id="SignalP"/>
    </source>
</evidence>
<dbReference type="AlphaFoldDB" id="A0A5C2S4W8"/>
<keyword evidence="3" id="KW-1185">Reference proteome</keyword>
<evidence type="ECO:0008006" key="4">
    <source>
        <dbReference type="Google" id="ProtNLM"/>
    </source>
</evidence>
<protein>
    <recommendedName>
        <fullName evidence="4">Secreted protein</fullName>
    </recommendedName>
</protein>
<accession>A0A5C2S4W8</accession>
<dbReference type="EMBL" id="ML122273">
    <property type="protein sequence ID" value="RPD58755.1"/>
    <property type="molecule type" value="Genomic_DNA"/>
</dbReference>
<dbReference type="Proteomes" id="UP000313359">
    <property type="component" value="Unassembled WGS sequence"/>
</dbReference>
<gene>
    <name evidence="2" type="ORF">L227DRAFT_176227</name>
</gene>
<feature type="signal peptide" evidence="1">
    <location>
        <begin position="1"/>
        <end position="21"/>
    </location>
</feature>
<feature type="chain" id="PRO_5023074922" description="Secreted protein" evidence="1">
    <location>
        <begin position="22"/>
        <end position="116"/>
    </location>
</feature>
<reference evidence="2" key="1">
    <citation type="journal article" date="2018" name="Genome Biol. Evol.">
        <title>Genomics and development of Lentinus tigrinus, a white-rot wood-decaying mushroom with dimorphic fruiting bodies.</title>
        <authorList>
            <person name="Wu B."/>
            <person name="Xu Z."/>
            <person name="Knudson A."/>
            <person name="Carlson A."/>
            <person name="Chen N."/>
            <person name="Kovaka S."/>
            <person name="LaButti K."/>
            <person name="Lipzen A."/>
            <person name="Pennachio C."/>
            <person name="Riley R."/>
            <person name="Schakwitz W."/>
            <person name="Umezawa K."/>
            <person name="Ohm R.A."/>
            <person name="Grigoriev I.V."/>
            <person name="Nagy L.G."/>
            <person name="Gibbons J."/>
            <person name="Hibbett D."/>
        </authorList>
    </citation>
    <scope>NUCLEOTIDE SEQUENCE [LARGE SCALE GENOMIC DNA]</scope>
    <source>
        <strain evidence="2">ALCF2SS1-6</strain>
    </source>
</reference>
<proteinExistence type="predicted"/>
<name>A0A5C2S4W8_9APHY</name>
<organism evidence="2 3">
    <name type="scientific">Lentinus tigrinus ALCF2SS1-6</name>
    <dbReference type="NCBI Taxonomy" id="1328759"/>
    <lineage>
        <taxon>Eukaryota</taxon>
        <taxon>Fungi</taxon>
        <taxon>Dikarya</taxon>
        <taxon>Basidiomycota</taxon>
        <taxon>Agaricomycotina</taxon>
        <taxon>Agaricomycetes</taxon>
        <taxon>Polyporales</taxon>
        <taxon>Polyporaceae</taxon>
        <taxon>Lentinus</taxon>
    </lineage>
</organism>
<evidence type="ECO:0000313" key="3">
    <source>
        <dbReference type="Proteomes" id="UP000313359"/>
    </source>
</evidence>
<keyword evidence="1" id="KW-0732">Signal</keyword>